<evidence type="ECO:0008006" key="14">
    <source>
        <dbReference type="Google" id="ProtNLM"/>
    </source>
</evidence>
<feature type="repeat" description="Solcar" evidence="10">
    <location>
        <begin position="10"/>
        <end position="92"/>
    </location>
</feature>
<comment type="subcellular location">
    <subcellularLocation>
        <location evidence="1">Mitochondrion inner membrane</location>
        <topology evidence="1">Multi-pass membrane protein</topology>
    </subcellularLocation>
</comment>
<gene>
    <name evidence="12" type="ORF">WICANDRAFT_65132</name>
</gene>
<dbReference type="EMBL" id="KV454213">
    <property type="protein sequence ID" value="ODQ57784.1"/>
    <property type="molecule type" value="Genomic_DNA"/>
</dbReference>
<dbReference type="InterPro" id="IPR018108">
    <property type="entry name" value="MCP_transmembrane"/>
</dbReference>
<dbReference type="PANTHER" id="PTHR45624">
    <property type="entry name" value="MITOCHONDRIAL BASIC AMINO ACIDS TRANSPORTER-RELATED"/>
    <property type="match status" value="1"/>
</dbReference>
<dbReference type="InterPro" id="IPR002067">
    <property type="entry name" value="MCP"/>
</dbReference>
<dbReference type="PANTHER" id="PTHR45624:SF12">
    <property type="entry name" value="MITOCHONDRIAL ORNITHINE TRANSPORTER 1"/>
    <property type="match status" value="1"/>
</dbReference>
<dbReference type="SUPFAM" id="SSF103506">
    <property type="entry name" value="Mitochondrial carrier"/>
    <property type="match status" value="1"/>
</dbReference>
<dbReference type="STRING" id="683960.A0A1E3NXF4"/>
<keyword evidence="9 10" id="KW-0472">Membrane</keyword>
<evidence type="ECO:0000256" key="9">
    <source>
        <dbReference type="ARBA" id="ARBA00023136"/>
    </source>
</evidence>
<proteinExistence type="inferred from homology"/>
<keyword evidence="5" id="KW-0677">Repeat</keyword>
<feature type="repeat" description="Solcar" evidence="10">
    <location>
        <begin position="209"/>
        <end position="294"/>
    </location>
</feature>
<dbReference type="PRINTS" id="PR00926">
    <property type="entry name" value="MITOCARRIER"/>
</dbReference>
<evidence type="ECO:0000256" key="11">
    <source>
        <dbReference type="RuleBase" id="RU000488"/>
    </source>
</evidence>
<dbReference type="GO" id="GO:0005743">
    <property type="term" value="C:mitochondrial inner membrane"/>
    <property type="evidence" value="ECO:0007669"/>
    <property type="project" value="UniProtKB-SubCell"/>
</dbReference>
<dbReference type="Proteomes" id="UP000094112">
    <property type="component" value="Unassembled WGS sequence"/>
</dbReference>
<accession>A0A1E3NXF4</accession>
<evidence type="ECO:0000256" key="10">
    <source>
        <dbReference type="PROSITE-ProRule" id="PRU00282"/>
    </source>
</evidence>
<dbReference type="RefSeq" id="XP_019036991.1">
    <property type="nucleotide sequence ID" value="XM_019183860.1"/>
</dbReference>
<evidence type="ECO:0000256" key="3">
    <source>
        <dbReference type="ARBA" id="ARBA00022448"/>
    </source>
</evidence>
<evidence type="ECO:0000256" key="4">
    <source>
        <dbReference type="ARBA" id="ARBA00022692"/>
    </source>
</evidence>
<keyword evidence="7" id="KW-1133">Transmembrane helix</keyword>
<dbReference type="GeneID" id="30201106"/>
<evidence type="ECO:0000256" key="5">
    <source>
        <dbReference type="ARBA" id="ARBA00022737"/>
    </source>
</evidence>
<evidence type="ECO:0000256" key="7">
    <source>
        <dbReference type="ARBA" id="ARBA00022989"/>
    </source>
</evidence>
<protein>
    <recommendedName>
        <fullName evidence="14">Mitochondrial carrier protein</fullName>
    </recommendedName>
</protein>
<keyword evidence="6" id="KW-0999">Mitochondrion inner membrane</keyword>
<dbReference type="Gene3D" id="1.50.40.10">
    <property type="entry name" value="Mitochondrial carrier domain"/>
    <property type="match status" value="2"/>
</dbReference>
<keyword evidence="4 10" id="KW-0812">Transmembrane</keyword>
<evidence type="ECO:0000313" key="13">
    <source>
        <dbReference type="Proteomes" id="UP000094112"/>
    </source>
</evidence>
<keyword evidence="3 11" id="KW-0813">Transport</keyword>
<dbReference type="GO" id="GO:1990575">
    <property type="term" value="P:mitochondrial L-ornithine transmembrane transport"/>
    <property type="evidence" value="ECO:0007669"/>
    <property type="project" value="TreeGrafter"/>
</dbReference>
<keyword evidence="13" id="KW-1185">Reference proteome</keyword>
<feature type="repeat" description="Solcar" evidence="10">
    <location>
        <begin position="105"/>
        <end position="193"/>
    </location>
</feature>
<dbReference type="PROSITE" id="PS50920">
    <property type="entry name" value="SOLCAR"/>
    <property type="match status" value="3"/>
</dbReference>
<evidence type="ECO:0000256" key="2">
    <source>
        <dbReference type="ARBA" id="ARBA00006375"/>
    </source>
</evidence>
<name>A0A1E3NXF4_WICAA</name>
<reference evidence="12 13" key="1">
    <citation type="journal article" date="2016" name="Proc. Natl. Acad. Sci. U.S.A.">
        <title>Comparative genomics of biotechnologically important yeasts.</title>
        <authorList>
            <person name="Riley R."/>
            <person name="Haridas S."/>
            <person name="Wolfe K.H."/>
            <person name="Lopes M.R."/>
            <person name="Hittinger C.T."/>
            <person name="Goeker M."/>
            <person name="Salamov A.A."/>
            <person name="Wisecaver J.H."/>
            <person name="Long T.M."/>
            <person name="Calvey C.H."/>
            <person name="Aerts A.L."/>
            <person name="Barry K.W."/>
            <person name="Choi C."/>
            <person name="Clum A."/>
            <person name="Coughlan A.Y."/>
            <person name="Deshpande S."/>
            <person name="Douglass A.P."/>
            <person name="Hanson S.J."/>
            <person name="Klenk H.-P."/>
            <person name="LaButti K.M."/>
            <person name="Lapidus A."/>
            <person name="Lindquist E.A."/>
            <person name="Lipzen A.M."/>
            <person name="Meier-Kolthoff J.P."/>
            <person name="Ohm R.A."/>
            <person name="Otillar R.P."/>
            <person name="Pangilinan J.L."/>
            <person name="Peng Y."/>
            <person name="Rokas A."/>
            <person name="Rosa C.A."/>
            <person name="Scheuner C."/>
            <person name="Sibirny A.A."/>
            <person name="Slot J.C."/>
            <person name="Stielow J.B."/>
            <person name="Sun H."/>
            <person name="Kurtzman C.P."/>
            <person name="Blackwell M."/>
            <person name="Grigoriev I.V."/>
            <person name="Jeffries T.W."/>
        </authorList>
    </citation>
    <scope>NUCLEOTIDE SEQUENCE [LARGE SCALE GENOMIC DNA]</scope>
    <source>
        <strain evidence="13">ATCC 58044 / CBS 1984 / NCYC 433 / NRRL Y-366-8</strain>
    </source>
</reference>
<dbReference type="Pfam" id="PF00153">
    <property type="entry name" value="Mito_carr"/>
    <property type="match status" value="3"/>
</dbReference>
<evidence type="ECO:0000313" key="12">
    <source>
        <dbReference type="EMBL" id="ODQ57784.1"/>
    </source>
</evidence>
<keyword evidence="8" id="KW-0496">Mitochondrion</keyword>
<dbReference type="InterPro" id="IPR050567">
    <property type="entry name" value="Mitochondrial_Carrier"/>
</dbReference>
<dbReference type="InterPro" id="IPR023395">
    <property type="entry name" value="MCP_dom_sf"/>
</dbReference>
<dbReference type="GO" id="GO:0000064">
    <property type="term" value="F:L-ornithine transmembrane transporter activity"/>
    <property type="evidence" value="ECO:0007669"/>
    <property type="project" value="TreeGrafter"/>
</dbReference>
<evidence type="ECO:0000256" key="8">
    <source>
        <dbReference type="ARBA" id="ARBA00023128"/>
    </source>
</evidence>
<sequence length="296" mass="32544">MSEHVDNSWSRKAKDITAGFTGGAVQVLIGQPFDLVKVRLQTGQFDSPIKAITSTLKNEGPRAFYKGTLPPLIGVGACVSVQFYAFHEARRQLLKRYGEPGQKDLTLKQFYLAGAFAGVVNTPITAPVEQLRIILQTQPSGEKQIYKGPKDALRKIYNNHGLKGIFRGSTITLAREAQAYGVWFLTYEFLIQNALTSRDGLQRKDISTPELLLYGALAGDALWISSYPLDVIKSRLQSDGFGKDAKFKNSIDVASQIWKTQGFLGFWRGIGPALVRAIPCSAGTFATVELTLRLLG</sequence>
<evidence type="ECO:0000256" key="1">
    <source>
        <dbReference type="ARBA" id="ARBA00004448"/>
    </source>
</evidence>
<dbReference type="OrthoDB" id="409586at2759"/>
<dbReference type="AlphaFoldDB" id="A0A1E3NXF4"/>
<evidence type="ECO:0000256" key="6">
    <source>
        <dbReference type="ARBA" id="ARBA00022792"/>
    </source>
</evidence>
<organism evidence="12 13">
    <name type="scientific">Wickerhamomyces anomalus (strain ATCC 58044 / CBS 1984 / NCYC 433 / NRRL Y-366-8)</name>
    <name type="common">Yeast</name>
    <name type="synonym">Hansenula anomala</name>
    <dbReference type="NCBI Taxonomy" id="683960"/>
    <lineage>
        <taxon>Eukaryota</taxon>
        <taxon>Fungi</taxon>
        <taxon>Dikarya</taxon>
        <taxon>Ascomycota</taxon>
        <taxon>Saccharomycotina</taxon>
        <taxon>Saccharomycetes</taxon>
        <taxon>Phaffomycetales</taxon>
        <taxon>Wickerhamomycetaceae</taxon>
        <taxon>Wickerhamomyces</taxon>
    </lineage>
</organism>
<comment type="similarity">
    <text evidence="2 11">Belongs to the mitochondrial carrier (TC 2.A.29) family.</text>
</comment>